<gene>
    <name evidence="7" type="primary">glnD</name>
    <name evidence="10" type="ORF">V6E02_00475</name>
</gene>
<comment type="function">
    <text evidence="7">Modifies, by uridylylation and deuridylylation, the PII regulatory proteins (GlnB and homologs), in response to the nitrogen status of the cell that GlnD senses through the glutamine level. Under low glutamine levels, catalyzes the conversion of the PII proteins and UTP to PII-UMP and PPi, while under higher glutamine levels, GlnD hydrolyzes PII-UMP to PII and UMP (deuridylylation). Thus, controls uridylylation state and activity of the PII proteins, and plays an important role in the regulation of nitrogen metabolism.</text>
</comment>
<dbReference type="EC" id="3.1.4.-" evidence="7"/>
<evidence type="ECO:0000259" key="8">
    <source>
        <dbReference type="PROSITE" id="PS51671"/>
    </source>
</evidence>
<dbReference type="InterPro" id="IPR003607">
    <property type="entry name" value="HD/PDEase_dom"/>
</dbReference>
<feature type="region of interest" description="Uridylyltransferase" evidence="7">
    <location>
        <begin position="1"/>
        <end position="323"/>
    </location>
</feature>
<feature type="domain" description="ACT" evidence="8">
    <location>
        <begin position="790"/>
        <end position="860"/>
    </location>
</feature>
<evidence type="ECO:0000256" key="3">
    <source>
        <dbReference type="ARBA" id="ARBA00022737"/>
    </source>
</evidence>
<name>A0ABV0EEC9_9BURK</name>
<dbReference type="HAMAP" id="MF_00277">
    <property type="entry name" value="PII_uridylyl_transf"/>
    <property type="match status" value="1"/>
</dbReference>
<dbReference type="InterPro" id="IPR002912">
    <property type="entry name" value="ACT_dom"/>
</dbReference>
<keyword evidence="3" id="KW-0677">Repeat</keyword>
<dbReference type="SUPFAM" id="SSF81301">
    <property type="entry name" value="Nucleotidyltransferase"/>
    <property type="match status" value="1"/>
</dbReference>
<dbReference type="InterPro" id="IPR043519">
    <property type="entry name" value="NT_sf"/>
</dbReference>
<dbReference type="CDD" id="cd05401">
    <property type="entry name" value="NT_GlnE_GlnD_like"/>
    <property type="match status" value="1"/>
</dbReference>
<comment type="catalytic activity">
    <reaction evidence="7">
        <text>[protein-PII]-L-tyrosine + UTP = [protein-PII]-uridylyl-L-tyrosine + diphosphate</text>
        <dbReference type="Rhea" id="RHEA:13673"/>
        <dbReference type="Rhea" id="RHEA-COMP:12147"/>
        <dbReference type="Rhea" id="RHEA-COMP:12148"/>
        <dbReference type="ChEBI" id="CHEBI:33019"/>
        <dbReference type="ChEBI" id="CHEBI:46398"/>
        <dbReference type="ChEBI" id="CHEBI:46858"/>
        <dbReference type="ChEBI" id="CHEBI:90602"/>
        <dbReference type="EC" id="2.7.7.59"/>
    </reaction>
</comment>
<reference evidence="10 11" key="1">
    <citation type="submission" date="2024-02" db="EMBL/GenBank/DDBJ databases">
        <title>New thermophilic sulfur-oxidizing bacteria from a hot springs of the Uzon caldera (Kamchatka, Russia).</title>
        <authorList>
            <person name="Dukat A.M."/>
            <person name="Elcheninov A.G."/>
            <person name="Frolov E.N."/>
        </authorList>
    </citation>
    <scope>NUCLEOTIDE SEQUENCE [LARGE SCALE GENOMIC DNA]</scope>
    <source>
        <strain evidence="10 11">AK1</strain>
    </source>
</reference>
<comment type="domain">
    <text evidence="7">Has four distinct domains: an N-terminal nucleotidyltransferase (NT) domain responsible for UTase activity, a central HD domain that encodes UR activity, and two C-terminal ACT domains that seem to have a role in glutamine sensing.</text>
</comment>
<organism evidence="10 11">
    <name type="scientific">Thiobacter aerophilum</name>
    <dbReference type="NCBI Taxonomy" id="3121275"/>
    <lineage>
        <taxon>Bacteria</taxon>
        <taxon>Pseudomonadati</taxon>
        <taxon>Pseudomonadota</taxon>
        <taxon>Betaproteobacteria</taxon>
        <taxon>Burkholderiales</taxon>
        <taxon>Thiobacteraceae</taxon>
        <taxon>Thiobacter</taxon>
    </lineage>
</organism>
<comment type="catalytic activity">
    <reaction evidence="7">
        <text>[protein-PII]-uridylyl-L-tyrosine + H2O = [protein-PII]-L-tyrosine + UMP + H(+)</text>
        <dbReference type="Rhea" id="RHEA:48600"/>
        <dbReference type="Rhea" id="RHEA-COMP:12147"/>
        <dbReference type="Rhea" id="RHEA-COMP:12148"/>
        <dbReference type="ChEBI" id="CHEBI:15377"/>
        <dbReference type="ChEBI" id="CHEBI:15378"/>
        <dbReference type="ChEBI" id="CHEBI:46858"/>
        <dbReference type="ChEBI" id="CHEBI:57865"/>
        <dbReference type="ChEBI" id="CHEBI:90602"/>
    </reaction>
</comment>
<dbReference type="InterPro" id="IPR010043">
    <property type="entry name" value="UTase/UR"/>
</dbReference>
<dbReference type="Gene3D" id="3.30.70.260">
    <property type="match status" value="1"/>
</dbReference>
<dbReference type="CDD" id="cd04900">
    <property type="entry name" value="ACT_UUR-like_1"/>
    <property type="match status" value="1"/>
</dbReference>
<dbReference type="SUPFAM" id="SSF81593">
    <property type="entry name" value="Nucleotidyltransferase substrate binding subunit/domain"/>
    <property type="match status" value="1"/>
</dbReference>
<evidence type="ECO:0000256" key="2">
    <source>
        <dbReference type="ARBA" id="ARBA00022695"/>
    </source>
</evidence>
<dbReference type="GO" id="GO:0008773">
    <property type="term" value="F:[protein-PII] uridylyltransferase activity"/>
    <property type="evidence" value="ECO:0007669"/>
    <property type="project" value="UniProtKB-EC"/>
</dbReference>
<feature type="domain" description="HD" evidence="9">
    <location>
        <begin position="442"/>
        <end position="564"/>
    </location>
</feature>
<dbReference type="RefSeq" id="WP_347306081.1">
    <property type="nucleotide sequence ID" value="NZ_JBAJEX010000001.1"/>
</dbReference>
<evidence type="ECO:0000256" key="7">
    <source>
        <dbReference type="HAMAP-Rule" id="MF_00277"/>
    </source>
</evidence>
<comment type="cofactor">
    <cofactor evidence="7">
        <name>Mg(2+)</name>
        <dbReference type="ChEBI" id="CHEBI:18420"/>
    </cofactor>
</comment>
<dbReference type="Gene3D" id="1.10.3210.10">
    <property type="entry name" value="Hypothetical protein af1432"/>
    <property type="match status" value="1"/>
</dbReference>
<protein>
    <recommendedName>
        <fullName evidence="7">Bifunctional uridylyltransferase/uridylyl-removing enzyme</fullName>
        <shortName evidence="7">UTase/UR</shortName>
    </recommendedName>
    <alternativeName>
        <fullName evidence="7">Bifunctional [protein-PII] modification enzyme</fullName>
    </alternativeName>
    <alternativeName>
        <fullName evidence="7">Bifunctional nitrogen sensor protein</fullName>
    </alternativeName>
    <domain>
        <recommendedName>
            <fullName evidence="7">[Protein-PII] uridylyltransferase</fullName>
            <shortName evidence="7">PII uridylyltransferase</shortName>
            <shortName evidence="7">UTase</shortName>
            <ecNumber evidence="7">2.7.7.59</ecNumber>
        </recommendedName>
    </domain>
    <domain>
        <recommendedName>
            <fullName evidence="7">[Protein-PII]-UMP uridylyl-removing enzyme</fullName>
            <shortName evidence="7">UR</shortName>
            <ecNumber evidence="7">3.1.4.-</ecNumber>
        </recommendedName>
    </domain>
</protein>
<sequence length="860" mass="97235">MSRSEPFPFLPVNLSALRADLKQGRTRLAATYQGRPGAYLRAHSDLLDAVLIRLWQAAAPPRETALVAVGGFGRREQFPHSDVDLLILLHEEPGARLTAALERLVGGFWDVGLEVGHSVRTIASCLEEARRDVTVATNLLEARRITGSRRLFSNLRQAFREALDVPGFVSSKVLEQQQRHTRFQDSAYNLEPNVKESPGGLRDLQNCLWIARALGMGGGWHGLARAGLLSRSEVRRIMSLQTRLQDLRIRLHRLAGRREDRLLFDYQETLASELACQPRGGRAASDVFMQRYYRTAKEVRLFNHALLIGLSERLEPRLGEPALINAHFSHRRGLLEINAPDVFERHPAAILDAFLLLQQRTDLVDLSPATVRALVRAVPRIDAAFRRVPENRARFLAMLRAPRGLTHALRRMNLYGVLGRYLPVFGRVVGQMQHDLFHVYTVDEHILMVVRNLRRFTLPEYAHEYPLCSRLIANFERQEVLYIAALFHDIAKGRGGDHSILGAREARRFCRDHGLSEEDTELVVWLVAEHLTMSTTAQKQDLSDPAVIAAFAARVKTQRRLTALYLLTVADIRGTSPKVWNAWKGKLLEELFRATERNLSGGMVSRDVQMELRRREALRLLARAAVPPEVPQEVWPQLGENYFLRHGAQEIAWHTRMLARALYSATPLVRARAAPHGEGIQVMIYTPDREDLFARICAFFERMNFNVVEARIHTTPHGYALDTFLILDLGGISASYRDLLPFIEFELAARLASSAPPEPPLAGRVSRLVRHFPIEPRVSIAPDERGQYHVLSVTAGDRPGLLSRIAQVLFHHGIRLHMAKITTLGERAEDTFLVRADDERLDHPRQVVQLQADLIAALRG</sequence>
<evidence type="ECO:0000313" key="10">
    <source>
        <dbReference type="EMBL" id="MEO1765697.1"/>
    </source>
</evidence>
<accession>A0ABV0EEC9</accession>
<dbReference type="InterPro" id="IPR006674">
    <property type="entry name" value="HD_domain"/>
</dbReference>
<keyword evidence="11" id="KW-1185">Reference proteome</keyword>
<keyword evidence="6 7" id="KW-0511">Multifunctional enzyme</keyword>
<dbReference type="EC" id="2.7.7.59" evidence="7"/>
<keyword evidence="1 7" id="KW-0808">Transferase</keyword>
<dbReference type="Pfam" id="PF01966">
    <property type="entry name" value="HD"/>
    <property type="match status" value="1"/>
</dbReference>
<evidence type="ECO:0000256" key="4">
    <source>
        <dbReference type="ARBA" id="ARBA00022801"/>
    </source>
</evidence>
<dbReference type="Pfam" id="PF08335">
    <property type="entry name" value="GlnD_UR_UTase"/>
    <property type="match status" value="1"/>
</dbReference>
<comment type="similarity">
    <text evidence="7">Belongs to the GlnD family.</text>
</comment>
<dbReference type="SUPFAM" id="SSF55021">
    <property type="entry name" value="ACT-like"/>
    <property type="match status" value="2"/>
</dbReference>
<dbReference type="Pfam" id="PF01842">
    <property type="entry name" value="ACT"/>
    <property type="match status" value="1"/>
</dbReference>
<dbReference type="SMART" id="SM00471">
    <property type="entry name" value="HDc"/>
    <property type="match status" value="1"/>
</dbReference>
<dbReference type="PROSITE" id="PS51671">
    <property type="entry name" value="ACT"/>
    <property type="match status" value="2"/>
</dbReference>
<dbReference type="InterPro" id="IPR045865">
    <property type="entry name" value="ACT-like_dom_sf"/>
</dbReference>
<dbReference type="CDD" id="cd00077">
    <property type="entry name" value="HDc"/>
    <property type="match status" value="1"/>
</dbReference>
<dbReference type="NCBIfam" id="NF002837">
    <property type="entry name" value="PRK03059.1"/>
    <property type="match status" value="1"/>
</dbReference>
<keyword evidence="2 7" id="KW-0548">Nucleotidyltransferase</keyword>
<comment type="caution">
    <text evidence="7">Lacks conserved residue(s) required for the propagation of feature annotation.</text>
</comment>
<dbReference type="PIRSF" id="PIRSF006288">
    <property type="entry name" value="PII_uridyltransf"/>
    <property type="match status" value="1"/>
</dbReference>
<evidence type="ECO:0000256" key="1">
    <source>
        <dbReference type="ARBA" id="ARBA00022679"/>
    </source>
</evidence>
<dbReference type="EMBL" id="JBAJEX010000001">
    <property type="protein sequence ID" value="MEO1765697.1"/>
    <property type="molecule type" value="Genomic_DNA"/>
</dbReference>
<comment type="activity regulation">
    <text evidence="7">Uridylyltransferase (UTase) activity is inhibited by glutamine, while glutamine activates uridylyl-removing (UR) activity.</text>
</comment>
<feature type="domain" description="ACT" evidence="8">
    <location>
        <begin position="681"/>
        <end position="757"/>
    </location>
</feature>
<dbReference type="Pfam" id="PF03445">
    <property type="entry name" value="DUF294"/>
    <property type="match status" value="1"/>
</dbReference>
<proteinExistence type="inferred from homology"/>
<dbReference type="InterPro" id="IPR005105">
    <property type="entry name" value="GlnD_Uridyltrans_N"/>
</dbReference>
<dbReference type="InterPro" id="IPR013546">
    <property type="entry name" value="PII_UdlTrfase/GS_AdlTrfase"/>
</dbReference>
<evidence type="ECO:0000256" key="6">
    <source>
        <dbReference type="ARBA" id="ARBA00023268"/>
    </source>
</evidence>
<keyword evidence="4 7" id="KW-0378">Hydrolase</keyword>
<dbReference type="PANTHER" id="PTHR47320:SF1">
    <property type="entry name" value="BIFUNCTIONAL URIDYLYLTRANSFERASE_URIDYLYL-REMOVING ENZYME"/>
    <property type="match status" value="1"/>
</dbReference>
<dbReference type="SUPFAM" id="SSF109604">
    <property type="entry name" value="HD-domain/PDEase-like"/>
    <property type="match status" value="1"/>
</dbReference>
<dbReference type="PANTHER" id="PTHR47320">
    <property type="entry name" value="BIFUNCTIONAL URIDYLYLTRANSFERASE/URIDYLYL-REMOVING ENZYME"/>
    <property type="match status" value="1"/>
</dbReference>
<comment type="caution">
    <text evidence="10">The sequence shown here is derived from an EMBL/GenBank/DDBJ whole genome shotgun (WGS) entry which is preliminary data.</text>
</comment>
<dbReference type="NCBIfam" id="TIGR01693">
    <property type="entry name" value="UTase_glnD"/>
    <property type="match status" value="1"/>
</dbReference>
<dbReference type="CDD" id="cd04899">
    <property type="entry name" value="ACT_ACR-UUR-like_2"/>
    <property type="match status" value="1"/>
</dbReference>
<evidence type="ECO:0000313" key="11">
    <source>
        <dbReference type="Proteomes" id="UP001482231"/>
    </source>
</evidence>
<dbReference type="PROSITE" id="PS51831">
    <property type="entry name" value="HD"/>
    <property type="match status" value="1"/>
</dbReference>
<evidence type="ECO:0000259" key="9">
    <source>
        <dbReference type="PROSITE" id="PS51831"/>
    </source>
</evidence>
<keyword evidence="5 7" id="KW-0460">Magnesium</keyword>
<dbReference type="Proteomes" id="UP001482231">
    <property type="component" value="Unassembled WGS sequence"/>
</dbReference>
<evidence type="ECO:0000256" key="5">
    <source>
        <dbReference type="ARBA" id="ARBA00022842"/>
    </source>
</evidence>